<dbReference type="InterPro" id="IPR002563">
    <property type="entry name" value="Flavin_Rdtase-like_dom"/>
</dbReference>
<protein>
    <recommendedName>
        <fullName evidence="2">Flavin reductase like domain-containing protein</fullName>
    </recommendedName>
</protein>
<evidence type="ECO:0000313" key="4">
    <source>
        <dbReference type="Proteomes" id="UP000633136"/>
    </source>
</evidence>
<dbReference type="Proteomes" id="UP000633136">
    <property type="component" value="Unassembled WGS sequence"/>
</dbReference>
<dbReference type="InterPro" id="IPR012349">
    <property type="entry name" value="Split_barrel_FMN-bd"/>
</dbReference>
<dbReference type="GO" id="GO:0006208">
    <property type="term" value="P:pyrimidine nucleobase catabolic process"/>
    <property type="evidence" value="ECO:0007669"/>
    <property type="project" value="TreeGrafter"/>
</dbReference>
<dbReference type="Gene3D" id="2.30.110.10">
    <property type="entry name" value="Electron Transport, Fmn-binding Protein, Chain A"/>
    <property type="match status" value="1"/>
</dbReference>
<organism evidence="3 4">
    <name type="scientific">Nesterenkonia cremea</name>
    <dbReference type="NCBI Taxonomy" id="1882340"/>
    <lineage>
        <taxon>Bacteria</taxon>
        <taxon>Bacillati</taxon>
        <taxon>Actinomycetota</taxon>
        <taxon>Actinomycetes</taxon>
        <taxon>Micrococcales</taxon>
        <taxon>Micrococcaceae</taxon>
        <taxon>Nesterenkonia</taxon>
    </lineage>
</organism>
<accession>A0A917ATM0</accession>
<keyword evidence="4" id="KW-1185">Reference proteome</keyword>
<proteinExistence type="predicted"/>
<dbReference type="EMBL" id="BMIS01000011">
    <property type="protein sequence ID" value="GGE74585.1"/>
    <property type="molecule type" value="Genomic_DNA"/>
</dbReference>
<comment type="caution">
    <text evidence="3">The sequence shown here is derived from an EMBL/GenBank/DDBJ whole genome shotgun (WGS) entry which is preliminary data.</text>
</comment>
<dbReference type="GO" id="GO:0042602">
    <property type="term" value="F:riboflavin reductase (NADPH) activity"/>
    <property type="evidence" value="ECO:0007669"/>
    <property type="project" value="TreeGrafter"/>
</dbReference>
<reference evidence="3" key="2">
    <citation type="submission" date="2020-09" db="EMBL/GenBank/DDBJ databases">
        <authorList>
            <person name="Sun Q."/>
            <person name="Zhou Y."/>
        </authorList>
    </citation>
    <scope>NUCLEOTIDE SEQUENCE</scope>
    <source>
        <strain evidence="3">CGMCC 1.15388</strain>
    </source>
</reference>
<sequence length="199" mass="21296">MGQKTASDGHDMSVAIDPREVRNAFGKFATGVTVVTCRTPDGQPHGATVNAFTAVSLDPPLAQVTLIRGNKASEYLEEAPFAINIMSASQLEVCLHFAGKPMLKTPKWRDDGEIPVLSDNAATIECRPWRTYDGGDHVIVIGEVQSLEVNDVDPRLFVSGKFREVGPFSGGAPWHGSGDSLAMGWFEGSTAFDTFGASP</sequence>
<dbReference type="PANTHER" id="PTHR30466:SF1">
    <property type="entry name" value="FMN REDUCTASE (NADH) RUTF"/>
    <property type="match status" value="1"/>
</dbReference>
<dbReference type="GO" id="GO:0010181">
    <property type="term" value="F:FMN binding"/>
    <property type="evidence" value="ECO:0007669"/>
    <property type="project" value="InterPro"/>
</dbReference>
<dbReference type="PANTHER" id="PTHR30466">
    <property type="entry name" value="FLAVIN REDUCTASE"/>
    <property type="match status" value="1"/>
</dbReference>
<dbReference type="SUPFAM" id="SSF50475">
    <property type="entry name" value="FMN-binding split barrel"/>
    <property type="match status" value="1"/>
</dbReference>
<dbReference type="AlphaFoldDB" id="A0A917ATM0"/>
<dbReference type="RefSeq" id="WP_229658979.1">
    <property type="nucleotide sequence ID" value="NZ_BMIS01000011.1"/>
</dbReference>
<name>A0A917ATM0_9MICC</name>
<evidence type="ECO:0000313" key="3">
    <source>
        <dbReference type="EMBL" id="GGE74585.1"/>
    </source>
</evidence>
<dbReference type="InterPro" id="IPR050268">
    <property type="entry name" value="NADH-dep_flavin_reductase"/>
</dbReference>
<dbReference type="SMART" id="SM00903">
    <property type="entry name" value="Flavin_Reduct"/>
    <property type="match status" value="1"/>
</dbReference>
<evidence type="ECO:0000259" key="2">
    <source>
        <dbReference type="SMART" id="SM00903"/>
    </source>
</evidence>
<feature type="domain" description="Flavin reductase like" evidence="2">
    <location>
        <begin position="25"/>
        <end position="164"/>
    </location>
</feature>
<gene>
    <name evidence="3" type="ORF">GCM10011401_22270</name>
</gene>
<dbReference type="Pfam" id="PF01613">
    <property type="entry name" value="Flavin_Reduct"/>
    <property type="match status" value="1"/>
</dbReference>
<keyword evidence="1" id="KW-0560">Oxidoreductase</keyword>
<reference evidence="3" key="1">
    <citation type="journal article" date="2014" name="Int. J. Syst. Evol. Microbiol.">
        <title>Complete genome sequence of Corynebacterium casei LMG S-19264T (=DSM 44701T), isolated from a smear-ripened cheese.</title>
        <authorList>
            <consortium name="US DOE Joint Genome Institute (JGI-PGF)"/>
            <person name="Walter F."/>
            <person name="Albersmeier A."/>
            <person name="Kalinowski J."/>
            <person name="Ruckert C."/>
        </authorList>
    </citation>
    <scope>NUCLEOTIDE SEQUENCE</scope>
    <source>
        <strain evidence="3">CGMCC 1.15388</strain>
    </source>
</reference>
<evidence type="ECO:0000256" key="1">
    <source>
        <dbReference type="ARBA" id="ARBA00023002"/>
    </source>
</evidence>